<evidence type="ECO:0000313" key="3">
    <source>
        <dbReference type="Proteomes" id="UP000799444"/>
    </source>
</evidence>
<keyword evidence="3" id="KW-1185">Reference proteome</keyword>
<gene>
    <name evidence="2" type="ORF">EJ04DRAFT_136417</name>
</gene>
<feature type="compositionally biased region" description="Polar residues" evidence="1">
    <location>
        <begin position="130"/>
        <end position="139"/>
    </location>
</feature>
<dbReference type="EMBL" id="ML996326">
    <property type="protein sequence ID" value="KAF2727538.1"/>
    <property type="molecule type" value="Genomic_DNA"/>
</dbReference>
<dbReference type="OrthoDB" id="3797734at2759"/>
<protein>
    <submittedName>
        <fullName evidence="2">Uncharacterized protein</fullName>
    </submittedName>
</protein>
<dbReference type="Proteomes" id="UP000799444">
    <property type="component" value="Unassembled WGS sequence"/>
</dbReference>
<sequence>MMAFFSLSIPRLSRSAQGAPRNRLDWSTHVPRHQFTCRSILARLVSLHRIAINVIAKYMELEKQRSCDTFQQSSDAGSTTRAKMQFHILNRLAAVFFLLTLALANPLDEAAAIRAAPADNVQIRQIQPSGFTTERTANTEFAPPTTPVPPDPSATGTQTTSHEANTEIVPSAGTGGTGPPLVTTDSRSANTQAIGPFTGSSVMSDLAMPTGAVRMDVVLGAVAVGIAGMV</sequence>
<reference evidence="2" key="1">
    <citation type="journal article" date="2020" name="Stud. Mycol.">
        <title>101 Dothideomycetes genomes: a test case for predicting lifestyles and emergence of pathogens.</title>
        <authorList>
            <person name="Haridas S."/>
            <person name="Albert R."/>
            <person name="Binder M."/>
            <person name="Bloem J."/>
            <person name="Labutti K."/>
            <person name="Salamov A."/>
            <person name="Andreopoulos B."/>
            <person name="Baker S."/>
            <person name="Barry K."/>
            <person name="Bills G."/>
            <person name="Bluhm B."/>
            <person name="Cannon C."/>
            <person name="Castanera R."/>
            <person name="Culley D."/>
            <person name="Daum C."/>
            <person name="Ezra D."/>
            <person name="Gonzalez J."/>
            <person name="Henrissat B."/>
            <person name="Kuo A."/>
            <person name="Liang C."/>
            <person name="Lipzen A."/>
            <person name="Lutzoni F."/>
            <person name="Magnuson J."/>
            <person name="Mondo S."/>
            <person name="Nolan M."/>
            <person name="Ohm R."/>
            <person name="Pangilinan J."/>
            <person name="Park H.-J."/>
            <person name="Ramirez L."/>
            <person name="Alfaro M."/>
            <person name="Sun H."/>
            <person name="Tritt A."/>
            <person name="Yoshinaga Y."/>
            <person name="Zwiers L.-H."/>
            <person name="Turgeon B."/>
            <person name="Goodwin S."/>
            <person name="Spatafora J."/>
            <person name="Crous P."/>
            <person name="Grigoriev I."/>
        </authorList>
    </citation>
    <scope>NUCLEOTIDE SEQUENCE</scope>
    <source>
        <strain evidence="2">CBS 125425</strain>
    </source>
</reference>
<evidence type="ECO:0000313" key="2">
    <source>
        <dbReference type="EMBL" id="KAF2727538.1"/>
    </source>
</evidence>
<feature type="region of interest" description="Disordered" evidence="1">
    <location>
        <begin position="130"/>
        <end position="177"/>
    </location>
</feature>
<proteinExistence type="predicted"/>
<evidence type="ECO:0000256" key="1">
    <source>
        <dbReference type="SAM" id="MobiDB-lite"/>
    </source>
</evidence>
<name>A0A9P4QL85_9PLEO</name>
<organism evidence="2 3">
    <name type="scientific">Polyplosphaeria fusca</name>
    <dbReference type="NCBI Taxonomy" id="682080"/>
    <lineage>
        <taxon>Eukaryota</taxon>
        <taxon>Fungi</taxon>
        <taxon>Dikarya</taxon>
        <taxon>Ascomycota</taxon>
        <taxon>Pezizomycotina</taxon>
        <taxon>Dothideomycetes</taxon>
        <taxon>Pleosporomycetidae</taxon>
        <taxon>Pleosporales</taxon>
        <taxon>Tetraplosphaeriaceae</taxon>
        <taxon>Polyplosphaeria</taxon>
    </lineage>
</organism>
<accession>A0A9P4QL85</accession>
<feature type="compositionally biased region" description="Polar residues" evidence="1">
    <location>
        <begin position="154"/>
        <end position="163"/>
    </location>
</feature>
<comment type="caution">
    <text evidence="2">The sequence shown here is derived from an EMBL/GenBank/DDBJ whole genome shotgun (WGS) entry which is preliminary data.</text>
</comment>
<dbReference type="AlphaFoldDB" id="A0A9P4QL85"/>